<organism evidence="15 16">
    <name type="scientific">Candidatus Gottesmanbacteria bacterium RBG_13_45_10</name>
    <dbReference type="NCBI Taxonomy" id="1798370"/>
    <lineage>
        <taxon>Bacteria</taxon>
        <taxon>Candidatus Gottesmaniibacteriota</taxon>
    </lineage>
</organism>
<dbReference type="Gene3D" id="1.10.1200.80">
    <property type="entry name" value="Putative flavin oxidoreducatase, domain 2"/>
    <property type="match status" value="1"/>
</dbReference>
<evidence type="ECO:0000256" key="12">
    <source>
        <dbReference type="PIRSR" id="PIRSR006621-1"/>
    </source>
</evidence>
<evidence type="ECO:0000256" key="6">
    <source>
        <dbReference type="ARBA" id="ARBA00022857"/>
    </source>
</evidence>
<evidence type="ECO:0000256" key="5">
    <source>
        <dbReference type="ARBA" id="ARBA00022694"/>
    </source>
</evidence>
<dbReference type="InterPro" id="IPR035587">
    <property type="entry name" value="DUS-like_FMN-bd"/>
</dbReference>
<dbReference type="PIRSF" id="PIRSF006621">
    <property type="entry name" value="Dus"/>
    <property type="match status" value="1"/>
</dbReference>
<comment type="catalytic activity">
    <reaction evidence="10">
        <text>a 5,6-dihydrouridine in tRNA + NAD(+) = a uridine in tRNA + NADH + H(+)</text>
        <dbReference type="Rhea" id="RHEA:54452"/>
        <dbReference type="Rhea" id="RHEA-COMP:13339"/>
        <dbReference type="Rhea" id="RHEA-COMP:13887"/>
        <dbReference type="ChEBI" id="CHEBI:15378"/>
        <dbReference type="ChEBI" id="CHEBI:57540"/>
        <dbReference type="ChEBI" id="CHEBI:57945"/>
        <dbReference type="ChEBI" id="CHEBI:65315"/>
        <dbReference type="ChEBI" id="CHEBI:74443"/>
    </reaction>
</comment>
<evidence type="ECO:0000256" key="4">
    <source>
        <dbReference type="ARBA" id="ARBA00022643"/>
    </source>
</evidence>
<evidence type="ECO:0000259" key="14">
    <source>
        <dbReference type="Pfam" id="PF01207"/>
    </source>
</evidence>
<evidence type="ECO:0000256" key="2">
    <source>
        <dbReference type="ARBA" id="ARBA00022555"/>
    </source>
</evidence>
<keyword evidence="5 11" id="KW-0819">tRNA processing</keyword>
<dbReference type="Pfam" id="PF01207">
    <property type="entry name" value="Dus"/>
    <property type="match status" value="1"/>
</dbReference>
<keyword evidence="13" id="KW-0547">Nucleotide-binding</keyword>
<gene>
    <name evidence="15" type="ORF">A2Z00_00805</name>
</gene>
<keyword evidence="6" id="KW-0521">NADP</keyword>
<feature type="active site" description="Proton donor" evidence="12">
    <location>
        <position position="104"/>
    </location>
</feature>
<comment type="similarity">
    <text evidence="11">Belongs to the dus family.</text>
</comment>
<dbReference type="InterPro" id="IPR024036">
    <property type="entry name" value="tRNA-dHydroUridine_Synthase_C"/>
</dbReference>
<evidence type="ECO:0000313" key="15">
    <source>
        <dbReference type="EMBL" id="OGG11214.1"/>
    </source>
</evidence>
<evidence type="ECO:0000256" key="11">
    <source>
        <dbReference type="PIRNR" id="PIRNR006621"/>
    </source>
</evidence>
<dbReference type="CDD" id="cd02801">
    <property type="entry name" value="DUS_like_FMN"/>
    <property type="match status" value="1"/>
</dbReference>
<feature type="binding site" evidence="13">
    <location>
        <position position="74"/>
    </location>
    <ligand>
        <name>FMN</name>
        <dbReference type="ChEBI" id="CHEBI:58210"/>
    </ligand>
</feature>
<keyword evidence="3 11" id="KW-0285">Flavoprotein</keyword>
<evidence type="ECO:0000256" key="7">
    <source>
        <dbReference type="ARBA" id="ARBA00022884"/>
    </source>
</evidence>
<proteinExistence type="inferred from homology"/>
<evidence type="ECO:0000313" key="16">
    <source>
        <dbReference type="Proteomes" id="UP000177268"/>
    </source>
</evidence>
<dbReference type="EC" id="1.3.1.-" evidence="11"/>
<evidence type="ECO:0000256" key="3">
    <source>
        <dbReference type="ARBA" id="ARBA00022630"/>
    </source>
</evidence>
<dbReference type="EMBL" id="MFIZ01000035">
    <property type="protein sequence ID" value="OGG11214.1"/>
    <property type="molecule type" value="Genomic_DNA"/>
</dbReference>
<reference evidence="15 16" key="1">
    <citation type="journal article" date="2016" name="Nat. Commun.">
        <title>Thousands of microbial genomes shed light on interconnected biogeochemical processes in an aquifer system.</title>
        <authorList>
            <person name="Anantharaman K."/>
            <person name="Brown C.T."/>
            <person name="Hug L.A."/>
            <person name="Sharon I."/>
            <person name="Castelle C.J."/>
            <person name="Probst A.J."/>
            <person name="Thomas B.C."/>
            <person name="Singh A."/>
            <person name="Wilkins M.J."/>
            <person name="Karaoz U."/>
            <person name="Brodie E.L."/>
            <person name="Williams K.H."/>
            <person name="Hubbard S.S."/>
            <person name="Banfield J.F."/>
        </authorList>
    </citation>
    <scope>NUCLEOTIDE SEQUENCE [LARGE SCALE GENOMIC DNA]</scope>
</reference>
<feature type="domain" description="DUS-like FMN-binding" evidence="14">
    <location>
        <begin position="16"/>
        <end position="314"/>
    </location>
</feature>
<dbReference type="PANTHER" id="PTHR45846">
    <property type="entry name" value="TRNA-DIHYDROURIDINE(47) SYNTHASE [NAD(P)(+)]-LIKE"/>
    <property type="match status" value="1"/>
</dbReference>
<dbReference type="Proteomes" id="UP000177268">
    <property type="component" value="Unassembled WGS sequence"/>
</dbReference>
<evidence type="ECO:0000256" key="1">
    <source>
        <dbReference type="ARBA" id="ARBA00002790"/>
    </source>
</evidence>
<feature type="binding site" evidence="13">
    <location>
        <position position="176"/>
    </location>
    <ligand>
        <name>FMN</name>
        <dbReference type="ChEBI" id="CHEBI:58210"/>
    </ligand>
</feature>
<dbReference type="GO" id="GO:0017150">
    <property type="term" value="F:tRNA dihydrouridine synthase activity"/>
    <property type="evidence" value="ECO:0007669"/>
    <property type="project" value="InterPro"/>
</dbReference>
<protein>
    <recommendedName>
        <fullName evidence="11">tRNA-dihydrouridine synthase</fullName>
        <ecNumber evidence="11">1.3.1.-</ecNumber>
    </recommendedName>
</protein>
<dbReference type="SUPFAM" id="SSF51395">
    <property type="entry name" value="FMN-linked oxidoreductases"/>
    <property type="match status" value="1"/>
</dbReference>
<comment type="caution">
    <text evidence="15">The sequence shown here is derived from an EMBL/GenBank/DDBJ whole genome shotgun (WGS) entry which is preliminary data.</text>
</comment>
<evidence type="ECO:0000256" key="10">
    <source>
        <dbReference type="ARBA" id="ARBA00048802"/>
    </source>
</evidence>
<keyword evidence="2" id="KW-0820">tRNA-binding</keyword>
<accession>A0A1F5ZFW0</accession>
<dbReference type="STRING" id="1798370.A2Z00_00805"/>
<dbReference type="Gene3D" id="3.20.20.70">
    <property type="entry name" value="Aldolase class I"/>
    <property type="match status" value="1"/>
</dbReference>
<dbReference type="InterPro" id="IPR013785">
    <property type="entry name" value="Aldolase_TIM"/>
</dbReference>
<keyword evidence="8 11" id="KW-0560">Oxidoreductase</keyword>
<comment type="function">
    <text evidence="1 11">Catalyzes the synthesis of 5,6-dihydrouridine (D), a modified base found in the D-loop of most tRNAs, via the reduction of the C5-C6 double bond in target uridines.</text>
</comment>
<dbReference type="GO" id="GO:0050660">
    <property type="term" value="F:flavin adenine dinucleotide binding"/>
    <property type="evidence" value="ECO:0007669"/>
    <property type="project" value="InterPro"/>
</dbReference>
<feature type="binding site" evidence="13">
    <location>
        <position position="148"/>
    </location>
    <ligand>
        <name>FMN</name>
        <dbReference type="ChEBI" id="CHEBI:58210"/>
    </ligand>
</feature>
<evidence type="ECO:0000256" key="8">
    <source>
        <dbReference type="ARBA" id="ARBA00023002"/>
    </source>
</evidence>
<name>A0A1F5ZFW0_9BACT</name>
<evidence type="ECO:0000256" key="9">
    <source>
        <dbReference type="ARBA" id="ARBA00048205"/>
    </source>
</evidence>
<dbReference type="InterPro" id="IPR001269">
    <property type="entry name" value="DUS_fam"/>
</dbReference>
<dbReference type="PANTHER" id="PTHR45846:SF1">
    <property type="entry name" value="TRNA-DIHYDROURIDINE(47) SYNTHASE [NAD(P)(+)]-LIKE"/>
    <property type="match status" value="1"/>
</dbReference>
<dbReference type="GO" id="GO:0000049">
    <property type="term" value="F:tRNA binding"/>
    <property type="evidence" value="ECO:0007669"/>
    <property type="project" value="UniProtKB-KW"/>
</dbReference>
<dbReference type="AlphaFoldDB" id="A0A1F5ZFW0"/>
<keyword evidence="4 11" id="KW-0288">FMN</keyword>
<comment type="catalytic activity">
    <reaction evidence="9">
        <text>a 5,6-dihydrouridine in tRNA + NADP(+) = a uridine in tRNA + NADPH + H(+)</text>
        <dbReference type="Rhea" id="RHEA:23624"/>
        <dbReference type="Rhea" id="RHEA-COMP:13339"/>
        <dbReference type="Rhea" id="RHEA-COMP:13887"/>
        <dbReference type="ChEBI" id="CHEBI:15378"/>
        <dbReference type="ChEBI" id="CHEBI:57783"/>
        <dbReference type="ChEBI" id="CHEBI:58349"/>
        <dbReference type="ChEBI" id="CHEBI:65315"/>
        <dbReference type="ChEBI" id="CHEBI:74443"/>
    </reaction>
</comment>
<feature type="binding site" evidence="13">
    <location>
        <begin position="236"/>
        <end position="237"/>
    </location>
    <ligand>
        <name>FMN</name>
        <dbReference type="ChEBI" id="CHEBI:58210"/>
    </ligand>
</feature>
<keyword evidence="7" id="KW-0694">RNA-binding</keyword>
<sequence>MNNSIWSQLPRPILALAPMEDVTDTVFRQIVATCAKPDVFFTEFTSCEGFLSRGHDEVAKRLKYAQSEHPIVAQIWGHKPEHFYTVAKIVAGLGFDGIDVNMGCPQRNVVKDGACAALINNPPLAQEIIKATKSGIAASGKNIPVSVKTRIGYKKIVTEEWISHLLSLDLDALIIHGRTAAEMSKVPAHWDEIGKVEAIRNHMKKKTLILGNGDVATAKEAMEKCKKYHLDGVMIGRAIFDNPWVFDRSINPHIPTAKELLMLMRRHVALFDETWGKKKNFAILKKFFKMYIKGFDRASAYRVRAMATSSPVEVYKIIDELLPLF</sequence>
<comment type="cofactor">
    <cofactor evidence="11 13">
        <name>FMN</name>
        <dbReference type="ChEBI" id="CHEBI:58210"/>
    </cofactor>
</comment>
<evidence type="ECO:0000256" key="13">
    <source>
        <dbReference type="PIRSR" id="PIRSR006621-2"/>
    </source>
</evidence>